<dbReference type="EMBL" id="BAAAYK010000002">
    <property type="protein sequence ID" value="GAA3352327.1"/>
    <property type="molecule type" value="Genomic_DNA"/>
</dbReference>
<proteinExistence type="predicted"/>
<sequence length="82" mass="8670">MGGVDRIREEFRTGPGGCFVGGAVGSVEADDGVEVDRSAPLVFGDLGVGQPGVVGEVPHRIPAAFARWRRRAMTKRCQSFPA</sequence>
<accession>A0ABP6RGW5</accession>
<comment type="caution">
    <text evidence="1">The sequence shown here is derived from an EMBL/GenBank/DDBJ whole genome shotgun (WGS) entry which is preliminary data.</text>
</comment>
<keyword evidence="2" id="KW-1185">Reference proteome</keyword>
<dbReference type="Proteomes" id="UP001500483">
    <property type="component" value="Unassembled WGS sequence"/>
</dbReference>
<organism evidence="1 2">
    <name type="scientific">Saccharopolyspora gregorii</name>
    <dbReference type="NCBI Taxonomy" id="33914"/>
    <lineage>
        <taxon>Bacteria</taxon>
        <taxon>Bacillati</taxon>
        <taxon>Actinomycetota</taxon>
        <taxon>Actinomycetes</taxon>
        <taxon>Pseudonocardiales</taxon>
        <taxon>Pseudonocardiaceae</taxon>
        <taxon>Saccharopolyspora</taxon>
    </lineage>
</organism>
<name>A0ABP6RGW5_9PSEU</name>
<evidence type="ECO:0000313" key="2">
    <source>
        <dbReference type="Proteomes" id="UP001500483"/>
    </source>
</evidence>
<protein>
    <submittedName>
        <fullName evidence="1">Uncharacterized protein</fullName>
    </submittedName>
</protein>
<evidence type="ECO:0000313" key="1">
    <source>
        <dbReference type="EMBL" id="GAA3352327.1"/>
    </source>
</evidence>
<gene>
    <name evidence="1" type="ORF">GCM10020366_01610</name>
</gene>
<reference evidence="2" key="1">
    <citation type="journal article" date="2019" name="Int. J. Syst. Evol. Microbiol.">
        <title>The Global Catalogue of Microorganisms (GCM) 10K type strain sequencing project: providing services to taxonomists for standard genome sequencing and annotation.</title>
        <authorList>
            <consortium name="The Broad Institute Genomics Platform"/>
            <consortium name="The Broad Institute Genome Sequencing Center for Infectious Disease"/>
            <person name="Wu L."/>
            <person name="Ma J."/>
        </authorList>
    </citation>
    <scope>NUCLEOTIDE SEQUENCE [LARGE SCALE GENOMIC DNA]</scope>
    <source>
        <strain evidence="2">JCM 9687</strain>
    </source>
</reference>